<keyword evidence="3" id="KW-1185">Reference proteome</keyword>
<dbReference type="SUPFAM" id="SSF141571">
    <property type="entry name" value="Pentapeptide repeat-like"/>
    <property type="match status" value="2"/>
</dbReference>
<proteinExistence type="predicted"/>
<gene>
    <name evidence="2" type="ORF">EYW47_13905</name>
</gene>
<dbReference type="AlphaFoldDB" id="A0A4R5MBF0"/>
<dbReference type="InterPro" id="IPR051082">
    <property type="entry name" value="Pentapeptide-BTB/POZ_domain"/>
</dbReference>
<accession>A0A4R5MBF0</accession>
<dbReference type="OrthoDB" id="237820at2"/>
<reference evidence="2 3" key="1">
    <citation type="submission" date="2019-03" db="EMBL/GenBank/DDBJ databases">
        <title>Paraburkholderia sp. 4M-K11, isolated from subtropical forest soil.</title>
        <authorList>
            <person name="Gao Z.-H."/>
            <person name="Qiu L.-H."/>
        </authorList>
    </citation>
    <scope>NUCLEOTIDE SEQUENCE [LARGE SCALE GENOMIC DNA]</scope>
    <source>
        <strain evidence="2 3">4M-K11</strain>
    </source>
</reference>
<dbReference type="PANTHER" id="PTHR14136:SF17">
    <property type="entry name" value="BTB_POZ DOMAIN-CONTAINING PROTEIN KCTD9"/>
    <property type="match status" value="1"/>
</dbReference>
<dbReference type="RefSeq" id="WP_133195397.1">
    <property type="nucleotide sequence ID" value="NZ_JBHUCW010000025.1"/>
</dbReference>
<name>A0A4R5MBF0_9BURK</name>
<evidence type="ECO:0000313" key="3">
    <source>
        <dbReference type="Proteomes" id="UP000295722"/>
    </source>
</evidence>
<dbReference type="InterPro" id="IPR018683">
    <property type="entry name" value="DUF2169"/>
</dbReference>
<dbReference type="EMBL" id="SMRP01000005">
    <property type="protein sequence ID" value="TDG23806.1"/>
    <property type="molecule type" value="Genomic_DNA"/>
</dbReference>
<comment type="caution">
    <text evidence="2">The sequence shown here is derived from an EMBL/GenBank/DDBJ whole genome shotgun (WGS) entry which is preliminary data.</text>
</comment>
<protein>
    <submittedName>
        <fullName evidence="2">DUF2169 domain-containing protein</fullName>
    </submittedName>
</protein>
<dbReference type="Pfam" id="PF09937">
    <property type="entry name" value="DUF2169"/>
    <property type="match status" value="1"/>
</dbReference>
<dbReference type="PANTHER" id="PTHR14136">
    <property type="entry name" value="BTB_POZ DOMAIN-CONTAINING PROTEIN KCTD9"/>
    <property type="match status" value="1"/>
</dbReference>
<sequence>MNIIKPMAAGILTRTYRLDGVERLGVAMPVMTTLDEAPRIVGEQELWQLAPEVLRTATLDAGFAKPNAEFLVAASAWRAHCDTRHASRVGIEFGGCAKHLAVAFPEAADETHIALDEFMPLADDAPARHAHYGEWDQASAAADPFGFPPAFERAWFNVAPADQQRHDLQAWPDALPWRIAGMHPEHAQQQGKLLPLRGRCFVVRQGSTSLEPVPMRLSTVWFMPDRERAVLVFHGETPLAQFDASDIASLMLALETPDESRSMEHYAEVLAKRSDPQNAAMHALIDADLMPSNVSAAVAFPDPTPPAPAWQLSMQRYGERLAREAEARAQAMPPAAAATLATQPGAGFGALGMPGPAPALPRLSELPSYAEKQQAMADEAIAQARAHAAAARTQMAAQPGVPQGISTARRGPPQIKHLMDALRASQATQLVPPETESKLLAMYRQAAQHQEAALPATAEASQSARHRVQEKLARGASLAGEDLTGIDLSGLDLRGADLRDALMESADLTGTDLREATLTGAVLVRATLHQTQLAGADLSDVNLSLANCNDASFKGAKLDRATCENTVFRRCDFSEAHLERPNLRECEWEAVRFLGAALNDLILTGQTFSGADFSGATIRKMTLVKCSLKETAFSGADIEGFGLLETSASHARFNDASIRKACFVKGTRLDAANFAGAALTEANFRAADAPGLCLENARTVQCDFSDAVLTGANLRGARLHDAMMIRTDLSDADLTNSDLIGSVLRGAKLTRAKLAGANLFRALLAEAHLEHAAGLDAAYTVQTMWSPRARAAA</sequence>
<evidence type="ECO:0000259" key="1">
    <source>
        <dbReference type="Pfam" id="PF09937"/>
    </source>
</evidence>
<feature type="domain" description="DUF2169" evidence="1">
    <location>
        <begin position="118"/>
        <end position="234"/>
    </location>
</feature>
<evidence type="ECO:0000313" key="2">
    <source>
        <dbReference type="EMBL" id="TDG23806.1"/>
    </source>
</evidence>
<dbReference type="Gene3D" id="2.160.20.80">
    <property type="entry name" value="E3 ubiquitin-protein ligase SopA"/>
    <property type="match status" value="2"/>
</dbReference>
<organism evidence="2 3">
    <name type="scientific">Paraburkholderia silviterrae</name>
    <dbReference type="NCBI Taxonomy" id="2528715"/>
    <lineage>
        <taxon>Bacteria</taxon>
        <taxon>Pseudomonadati</taxon>
        <taxon>Pseudomonadota</taxon>
        <taxon>Betaproteobacteria</taxon>
        <taxon>Burkholderiales</taxon>
        <taxon>Burkholderiaceae</taxon>
        <taxon>Paraburkholderia</taxon>
    </lineage>
</organism>
<dbReference type="Pfam" id="PF00805">
    <property type="entry name" value="Pentapeptide"/>
    <property type="match status" value="7"/>
</dbReference>
<dbReference type="InterPro" id="IPR001646">
    <property type="entry name" value="5peptide_repeat"/>
</dbReference>
<dbReference type="Proteomes" id="UP000295722">
    <property type="component" value="Unassembled WGS sequence"/>
</dbReference>